<keyword evidence="4" id="KW-0408">Iron</keyword>
<gene>
    <name evidence="7" type="ORF">DA01_05330</name>
</gene>
<dbReference type="SUPFAM" id="SSF102114">
    <property type="entry name" value="Radical SAM enzymes"/>
    <property type="match status" value="1"/>
</dbReference>
<comment type="caution">
    <text evidence="7">The sequence shown here is derived from an EMBL/GenBank/DDBJ whole genome shotgun (WGS) entry which is preliminary data.</text>
</comment>
<dbReference type="InterPro" id="IPR051198">
    <property type="entry name" value="BchE-like"/>
</dbReference>
<dbReference type="SFLD" id="SFLDG01082">
    <property type="entry name" value="B12-binding_domain_containing"/>
    <property type="match status" value="1"/>
</dbReference>
<dbReference type="InterPro" id="IPR034530">
    <property type="entry name" value="HpnP-like"/>
</dbReference>
<dbReference type="PANTHER" id="PTHR43409">
    <property type="entry name" value="ANAEROBIC MAGNESIUM-PROTOPORPHYRIN IX MONOMETHYL ESTER CYCLASE-RELATED"/>
    <property type="match status" value="1"/>
</dbReference>
<dbReference type="OrthoDB" id="9801659at2"/>
<sequence>MKILLLYPRYPDTFWSFKHALKFISKKASFPPLGLLTLAAMLPENWQKKLVDLNIENLADKDILAADYVFISAMAVQQKSAHECIDRCHALGRKVVAGGPYFTAEAETLKDMDHLILGEVENSLADFVADLEAGKAAAVYPEKEKSDLADTPIPLWNLVKSKEYSSMSLQYSRGCPFNCEFCDIVVLNGRLPRSKSRGQVLAELDALYKSGWRSGVFFVDDNFIGNKNKLKSDILPAVIAWQKRKGYPFSFNTEVSINLADDAELLHLMVEAGFDTVFVGVETPNPESLAECSKHQNTNRDMLSSIEKIQQAGIQVQGGFILGFDSDPASIFRAQINFIQQSGIVTAMVGLLNAPRGTRLWNRLKKEKRLLEDFRGDNTDCSLNFIPRMKTEVLINGYNRVLSVIYAPREYYQRVAVLISRYHPKPKGRVKPVSAQRLRAFMRSVWHLGIMDNSRKYYWKLLGSTLIKNPKAFSLAVTLSIYGYHFRKVVERYTGCKFGQDTA</sequence>
<organism evidence="7 8">
    <name type="scientific">Dehalococcoides mccartyi</name>
    <dbReference type="NCBI Taxonomy" id="61435"/>
    <lineage>
        <taxon>Bacteria</taxon>
        <taxon>Bacillati</taxon>
        <taxon>Chloroflexota</taxon>
        <taxon>Dehalococcoidia</taxon>
        <taxon>Dehalococcoidales</taxon>
        <taxon>Dehalococcoidaceae</taxon>
        <taxon>Dehalococcoides</taxon>
    </lineage>
</organism>
<dbReference type="SMART" id="SM00729">
    <property type="entry name" value="Elp3"/>
    <property type="match status" value="1"/>
</dbReference>
<evidence type="ECO:0000256" key="5">
    <source>
        <dbReference type="ARBA" id="ARBA00023014"/>
    </source>
</evidence>
<dbReference type="InterPro" id="IPR006638">
    <property type="entry name" value="Elp3/MiaA/NifB-like_rSAM"/>
</dbReference>
<dbReference type="RefSeq" id="WP_058292516.1">
    <property type="nucleotide sequence ID" value="NZ_JGYD01000018.1"/>
</dbReference>
<reference evidence="7 8" key="1">
    <citation type="journal article" date="2015" name="Sci. Rep.">
        <title>A comparative genomics and reductive dehalogenase gene transcription study of two chloroethene-respiring bacteria, Dehalococcoides mccartyi strains MB and 11a.</title>
        <authorList>
            <person name="Low A."/>
            <person name="Shen Z."/>
            <person name="Cheng D."/>
            <person name="Rogers M.J."/>
            <person name="Lee P.K."/>
            <person name="He J."/>
        </authorList>
    </citation>
    <scope>NUCLEOTIDE SEQUENCE [LARGE SCALE GENOMIC DNA]</scope>
    <source>
        <strain evidence="7 8">MB</strain>
    </source>
</reference>
<proteinExistence type="predicted"/>
<evidence type="ECO:0000313" key="7">
    <source>
        <dbReference type="EMBL" id="KSV18063.1"/>
    </source>
</evidence>
<evidence type="ECO:0000256" key="1">
    <source>
        <dbReference type="ARBA" id="ARBA00001966"/>
    </source>
</evidence>
<evidence type="ECO:0000313" key="8">
    <source>
        <dbReference type="Proteomes" id="UP000053577"/>
    </source>
</evidence>
<comment type="cofactor">
    <cofactor evidence="1">
        <name>[4Fe-4S] cluster</name>
        <dbReference type="ChEBI" id="CHEBI:49883"/>
    </cofactor>
</comment>
<dbReference type="Pfam" id="PF04055">
    <property type="entry name" value="Radical_SAM"/>
    <property type="match status" value="1"/>
</dbReference>
<keyword evidence="3" id="KW-0479">Metal-binding</keyword>
<dbReference type="GO" id="GO:0005829">
    <property type="term" value="C:cytosol"/>
    <property type="evidence" value="ECO:0007669"/>
    <property type="project" value="TreeGrafter"/>
</dbReference>
<dbReference type="PATRIC" id="fig|61435.5.peg.1052"/>
<dbReference type="EMBL" id="JGYD01000018">
    <property type="protein sequence ID" value="KSV18063.1"/>
    <property type="molecule type" value="Genomic_DNA"/>
</dbReference>
<dbReference type="SFLD" id="SFLDF00303">
    <property type="entry name" value="hopanoid_C2-methyltransferase"/>
    <property type="match status" value="1"/>
</dbReference>
<dbReference type="eggNOG" id="COG1032">
    <property type="taxonomic scope" value="Bacteria"/>
</dbReference>
<keyword evidence="7" id="KW-0808">Transferase</keyword>
<dbReference type="GO" id="GO:0046872">
    <property type="term" value="F:metal ion binding"/>
    <property type="evidence" value="ECO:0007669"/>
    <property type="project" value="UniProtKB-KW"/>
</dbReference>
<evidence type="ECO:0000259" key="6">
    <source>
        <dbReference type="PROSITE" id="PS51918"/>
    </source>
</evidence>
<accession>A0A0V8M2Q3</accession>
<dbReference type="InterPro" id="IPR034466">
    <property type="entry name" value="Methyltransferase_Class_B"/>
</dbReference>
<dbReference type="GO" id="GO:0008168">
    <property type="term" value="F:methyltransferase activity"/>
    <property type="evidence" value="ECO:0007669"/>
    <property type="project" value="UniProtKB-KW"/>
</dbReference>
<dbReference type="PROSITE" id="PS51918">
    <property type="entry name" value="RADICAL_SAM"/>
    <property type="match status" value="1"/>
</dbReference>
<keyword evidence="7" id="KW-0489">Methyltransferase</keyword>
<dbReference type="InterPro" id="IPR007197">
    <property type="entry name" value="rSAM"/>
</dbReference>
<dbReference type="Proteomes" id="UP000053577">
    <property type="component" value="Unassembled WGS sequence"/>
</dbReference>
<dbReference type="InterPro" id="IPR058240">
    <property type="entry name" value="rSAM_sf"/>
</dbReference>
<dbReference type="InterPro" id="IPR025274">
    <property type="entry name" value="DUF4070"/>
</dbReference>
<protein>
    <submittedName>
        <fullName evidence="7">Methyltransferase</fullName>
    </submittedName>
</protein>
<keyword evidence="2" id="KW-0949">S-adenosyl-L-methionine</keyword>
<dbReference type="AlphaFoldDB" id="A0A0V8M2Q3"/>
<dbReference type="InterPro" id="IPR013785">
    <property type="entry name" value="Aldolase_TIM"/>
</dbReference>
<evidence type="ECO:0000256" key="4">
    <source>
        <dbReference type="ARBA" id="ARBA00023004"/>
    </source>
</evidence>
<evidence type="ECO:0000256" key="2">
    <source>
        <dbReference type="ARBA" id="ARBA00022691"/>
    </source>
</evidence>
<dbReference type="GO" id="GO:0032259">
    <property type="term" value="P:methylation"/>
    <property type="evidence" value="ECO:0007669"/>
    <property type="project" value="UniProtKB-KW"/>
</dbReference>
<dbReference type="Pfam" id="PF13282">
    <property type="entry name" value="DUF4070"/>
    <property type="match status" value="1"/>
</dbReference>
<evidence type="ECO:0000256" key="3">
    <source>
        <dbReference type="ARBA" id="ARBA00022723"/>
    </source>
</evidence>
<dbReference type="PANTHER" id="PTHR43409:SF3">
    <property type="entry name" value="HYPOTHETICAL METHYLTRANSFERASE"/>
    <property type="match status" value="1"/>
</dbReference>
<dbReference type="GO" id="GO:0051539">
    <property type="term" value="F:4 iron, 4 sulfur cluster binding"/>
    <property type="evidence" value="ECO:0007669"/>
    <property type="project" value="UniProtKB-KW"/>
</dbReference>
<name>A0A0V8M2Q3_9CHLR</name>
<dbReference type="Gene3D" id="3.40.50.280">
    <property type="entry name" value="Cobalamin-binding domain"/>
    <property type="match status" value="1"/>
</dbReference>
<keyword evidence="5" id="KW-0411">Iron-sulfur</keyword>
<dbReference type="Gene3D" id="3.20.20.70">
    <property type="entry name" value="Aldolase class I"/>
    <property type="match status" value="1"/>
</dbReference>
<dbReference type="SFLD" id="SFLDS00029">
    <property type="entry name" value="Radical_SAM"/>
    <property type="match status" value="1"/>
</dbReference>
<feature type="domain" description="Radical SAM core" evidence="6">
    <location>
        <begin position="159"/>
        <end position="396"/>
    </location>
</feature>
<dbReference type="CDD" id="cd01335">
    <property type="entry name" value="Radical_SAM"/>
    <property type="match status" value="1"/>
</dbReference>
<dbReference type="SFLD" id="SFLDG01123">
    <property type="entry name" value="methyltransferase_(Class_B)"/>
    <property type="match status" value="1"/>
</dbReference>